<dbReference type="EMBL" id="PQFF01000177">
    <property type="protein sequence ID" value="RHZ76945.1"/>
    <property type="molecule type" value="Genomic_DNA"/>
</dbReference>
<organism evidence="1 2">
    <name type="scientific">Diversispora epigaea</name>
    <dbReference type="NCBI Taxonomy" id="1348612"/>
    <lineage>
        <taxon>Eukaryota</taxon>
        <taxon>Fungi</taxon>
        <taxon>Fungi incertae sedis</taxon>
        <taxon>Mucoromycota</taxon>
        <taxon>Glomeromycotina</taxon>
        <taxon>Glomeromycetes</taxon>
        <taxon>Diversisporales</taxon>
        <taxon>Diversisporaceae</taxon>
        <taxon>Diversispora</taxon>
    </lineage>
</organism>
<comment type="caution">
    <text evidence="1">The sequence shown here is derived from an EMBL/GenBank/DDBJ whole genome shotgun (WGS) entry which is preliminary data.</text>
</comment>
<protein>
    <submittedName>
        <fullName evidence="1">Uncharacterized protein</fullName>
    </submittedName>
</protein>
<accession>A0A397IM24</accession>
<dbReference type="Proteomes" id="UP000266861">
    <property type="component" value="Unassembled WGS sequence"/>
</dbReference>
<name>A0A397IM24_9GLOM</name>
<sequence length="81" mass="8945">MNLITQTALDTLEKIIEKLLNFQIVNGSFPNVVILEPGNNSNSDNAILEAVTMYRSNFKLDDNDFLDIVSDEALKDVGGTN</sequence>
<gene>
    <name evidence="1" type="ORF">Glove_187g159</name>
</gene>
<dbReference type="AlphaFoldDB" id="A0A397IM24"/>
<reference evidence="1 2" key="1">
    <citation type="submission" date="2018-08" db="EMBL/GenBank/DDBJ databases">
        <title>Genome and evolution of the arbuscular mycorrhizal fungus Diversispora epigaea (formerly Glomus versiforme) and its bacterial endosymbionts.</title>
        <authorList>
            <person name="Sun X."/>
            <person name="Fei Z."/>
            <person name="Harrison M."/>
        </authorList>
    </citation>
    <scope>NUCLEOTIDE SEQUENCE [LARGE SCALE GENOMIC DNA]</scope>
    <source>
        <strain evidence="1 2">IT104</strain>
    </source>
</reference>
<keyword evidence="2" id="KW-1185">Reference proteome</keyword>
<evidence type="ECO:0000313" key="2">
    <source>
        <dbReference type="Proteomes" id="UP000266861"/>
    </source>
</evidence>
<proteinExistence type="predicted"/>
<evidence type="ECO:0000313" key="1">
    <source>
        <dbReference type="EMBL" id="RHZ76945.1"/>
    </source>
</evidence>